<reference evidence="2" key="1">
    <citation type="journal article" date="2023" name="Nat. Plants">
        <title>Single-cell RNA sequencing provides a high-resolution roadmap for understanding the multicellular compartmentation of specialized metabolism.</title>
        <authorList>
            <person name="Sun S."/>
            <person name="Shen X."/>
            <person name="Li Y."/>
            <person name="Li Y."/>
            <person name="Wang S."/>
            <person name="Li R."/>
            <person name="Zhang H."/>
            <person name="Shen G."/>
            <person name="Guo B."/>
            <person name="Wei J."/>
            <person name="Xu J."/>
            <person name="St-Pierre B."/>
            <person name="Chen S."/>
            <person name="Sun C."/>
        </authorList>
    </citation>
    <scope>NUCLEOTIDE SEQUENCE [LARGE SCALE GENOMIC DNA]</scope>
</reference>
<comment type="caution">
    <text evidence="1">The sequence shown here is derived from an EMBL/GenBank/DDBJ whole genome shotgun (WGS) entry which is preliminary data.</text>
</comment>
<proteinExistence type="predicted"/>
<sequence>MECNWSNPSWKMIEVKSKQEDYHSKLARDMYNFYHGSGNGVNAYGRKNYGNGNFTLIRHAGVGNLSSHAKSLGILLMMIMGVMTRYDYYEHSPYDCYEEYHHSYVDGNLFYHLLFKDILERMVFKEEGRKCGSLENFVSTFPHLNLEVLAFVKYKVYPSFPNALVFIGK</sequence>
<dbReference type="Proteomes" id="UP001060085">
    <property type="component" value="Linkage Group LG02"/>
</dbReference>
<accession>A0ACC0BTQ2</accession>
<evidence type="ECO:0000313" key="2">
    <source>
        <dbReference type="Proteomes" id="UP001060085"/>
    </source>
</evidence>
<protein>
    <submittedName>
        <fullName evidence="1">Uncharacterized protein</fullName>
    </submittedName>
</protein>
<gene>
    <name evidence="1" type="ORF">M9H77_06995</name>
</gene>
<name>A0ACC0BTQ2_CATRO</name>
<organism evidence="1 2">
    <name type="scientific">Catharanthus roseus</name>
    <name type="common">Madagascar periwinkle</name>
    <name type="synonym">Vinca rosea</name>
    <dbReference type="NCBI Taxonomy" id="4058"/>
    <lineage>
        <taxon>Eukaryota</taxon>
        <taxon>Viridiplantae</taxon>
        <taxon>Streptophyta</taxon>
        <taxon>Embryophyta</taxon>
        <taxon>Tracheophyta</taxon>
        <taxon>Spermatophyta</taxon>
        <taxon>Magnoliopsida</taxon>
        <taxon>eudicotyledons</taxon>
        <taxon>Gunneridae</taxon>
        <taxon>Pentapetalae</taxon>
        <taxon>asterids</taxon>
        <taxon>lamiids</taxon>
        <taxon>Gentianales</taxon>
        <taxon>Apocynaceae</taxon>
        <taxon>Rauvolfioideae</taxon>
        <taxon>Vinceae</taxon>
        <taxon>Catharanthinae</taxon>
        <taxon>Catharanthus</taxon>
    </lineage>
</organism>
<dbReference type="EMBL" id="CM044702">
    <property type="protein sequence ID" value="KAI5676045.1"/>
    <property type="molecule type" value="Genomic_DNA"/>
</dbReference>
<evidence type="ECO:0000313" key="1">
    <source>
        <dbReference type="EMBL" id="KAI5676045.1"/>
    </source>
</evidence>
<keyword evidence="2" id="KW-1185">Reference proteome</keyword>